<sequence>MSLCFGTDHSPPAFHAWAKRRGVFLHPDVAFLVPTRTMGLGVFARTQLPAGTVVVGCPLASSISPYARPESSEAPCIKALEEAHITDNVLHVVLRLMAEAVRPKSPWMSWMKACPRMPDHFFYEAVTARENTEAAKVFGLTSDVAGTSTTTTTGVSMRWTGISQQLRDMKLAERWEAAQKIIRQYPEYWPEEHATLALFCECLAQVFSRNFHREQIEGREGPYLLPGLDIINHSTTGNAKFEIRGGGRKHAMNFCVITTRDLRRGEQVFCSYGRIGASRFAIEFQFVTDSILKEDMLRFSVDVIAEMTSILTMEKNSSTSSSSLVMNSNTIQRRVEWLQRLGLLYDEGFYISRLNLSKDDDKSNGDNDDSNGILPETTMKEIQTLFNVFYLMTVESAKFEKLVHTINRDWQVERTNQVVELILRVLSMRAEAVLLQLEAAETYLTQDSDQVRRKLLQRTLKSELEMIQLLEQHVKNGNQQIC</sequence>
<gene>
    <name evidence="2" type="ORF">TM35_000081630</name>
</gene>
<feature type="domain" description="SET" evidence="1">
    <location>
        <begin position="27"/>
        <end position="273"/>
    </location>
</feature>
<evidence type="ECO:0000259" key="1">
    <source>
        <dbReference type="PROSITE" id="PS50280"/>
    </source>
</evidence>
<evidence type="ECO:0000313" key="2">
    <source>
        <dbReference type="EMBL" id="ORC90365.1"/>
    </source>
</evidence>
<dbReference type="CDD" id="cd10527">
    <property type="entry name" value="SET_LSMT"/>
    <property type="match status" value="1"/>
</dbReference>
<reference evidence="2 3" key="1">
    <citation type="submission" date="2017-03" db="EMBL/GenBank/DDBJ databases">
        <title>An alternative strategy for trypanosome survival in the mammalian bloodstream revealed through genome and transcriptome analysis of the ubiquitous bovine parasite Trypanosoma (Megatrypanum) theileri.</title>
        <authorList>
            <person name="Kelly S."/>
            <person name="Ivens A."/>
            <person name="Mott A."/>
            <person name="O'Neill E."/>
            <person name="Emms D."/>
            <person name="Macleod O."/>
            <person name="Voorheis P."/>
            <person name="Matthews J."/>
            <person name="Matthews K."/>
            <person name="Carrington M."/>
        </authorList>
    </citation>
    <scope>NUCLEOTIDE SEQUENCE [LARGE SCALE GENOMIC DNA]</scope>
    <source>
        <strain evidence="2">Edinburgh</strain>
    </source>
</reference>
<accession>A0A1X0P0B9</accession>
<dbReference type="GO" id="GO:0016279">
    <property type="term" value="F:protein-lysine N-methyltransferase activity"/>
    <property type="evidence" value="ECO:0007669"/>
    <property type="project" value="TreeGrafter"/>
</dbReference>
<dbReference type="GeneID" id="39983808"/>
<dbReference type="InterPro" id="IPR001214">
    <property type="entry name" value="SET_dom"/>
</dbReference>
<proteinExistence type="predicted"/>
<dbReference type="SUPFAM" id="SSF82199">
    <property type="entry name" value="SET domain"/>
    <property type="match status" value="1"/>
</dbReference>
<organism evidence="2 3">
    <name type="scientific">Trypanosoma theileri</name>
    <dbReference type="NCBI Taxonomy" id="67003"/>
    <lineage>
        <taxon>Eukaryota</taxon>
        <taxon>Discoba</taxon>
        <taxon>Euglenozoa</taxon>
        <taxon>Kinetoplastea</taxon>
        <taxon>Metakinetoplastina</taxon>
        <taxon>Trypanosomatida</taxon>
        <taxon>Trypanosomatidae</taxon>
        <taxon>Trypanosoma</taxon>
    </lineage>
</organism>
<protein>
    <recommendedName>
        <fullName evidence="1">SET domain-containing protein</fullName>
    </recommendedName>
</protein>
<dbReference type="VEuPathDB" id="TriTrypDB:TM35_000081630"/>
<dbReference type="InterPro" id="IPR050600">
    <property type="entry name" value="SETD3_SETD6_MTase"/>
</dbReference>
<evidence type="ECO:0000313" key="3">
    <source>
        <dbReference type="Proteomes" id="UP000192257"/>
    </source>
</evidence>
<dbReference type="PANTHER" id="PTHR13271:SF133">
    <property type="entry name" value="SET DOMAIN-CONTAINING PROTEIN"/>
    <property type="match status" value="1"/>
</dbReference>
<dbReference type="RefSeq" id="XP_028884431.1">
    <property type="nucleotide sequence ID" value="XM_029024028.1"/>
</dbReference>
<name>A0A1X0P0B9_9TRYP</name>
<dbReference type="STRING" id="67003.A0A1X0P0B9"/>
<dbReference type="InterPro" id="IPR046341">
    <property type="entry name" value="SET_dom_sf"/>
</dbReference>
<dbReference type="Proteomes" id="UP000192257">
    <property type="component" value="Unassembled WGS sequence"/>
</dbReference>
<dbReference type="PANTHER" id="PTHR13271">
    <property type="entry name" value="UNCHARACTERIZED PUTATIVE METHYLTRANSFERASE"/>
    <property type="match status" value="1"/>
</dbReference>
<dbReference type="PROSITE" id="PS50280">
    <property type="entry name" value="SET"/>
    <property type="match status" value="1"/>
</dbReference>
<keyword evidence="3" id="KW-1185">Reference proteome</keyword>
<dbReference type="Pfam" id="PF00856">
    <property type="entry name" value="SET"/>
    <property type="match status" value="1"/>
</dbReference>
<dbReference type="AlphaFoldDB" id="A0A1X0P0B9"/>
<dbReference type="Gene3D" id="3.90.1410.10">
    <property type="entry name" value="set domain protein methyltransferase, domain 1"/>
    <property type="match status" value="1"/>
</dbReference>
<comment type="caution">
    <text evidence="2">The sequence shown here is derived from an EMBL/GenBank/DDBJ whole genome shotgun (WGS) entry which is preliminary data.</text>
</comment>
<dbReference type="OrthoDB" id="341421at2759"/>
<dbReference type="EMBL" id="NBCO01000008">
    <property type="protein sequence ID" value="ORC90365.1"/>
    <property type="molecule type" value="Genomic_DNA"/>
</dbReference>